<dbReference type="RefSeq" id="WP_063917250.1">
    <property type="nucleotide sequence ID" value="NZ_JAJFOE010000001.1"/>
</dbReference>
<protein>
    <submittedName>
        <fullName evidence="2">Uncharacterized protein</fullName>
    </submittedName>
</protein>
<feature type="region of interest" description="Disordered" evidence="1">
    <location>
        <begin position="306"/>
        <end position="330"/>
    </location>
</feature>
<sequence length="473" mass="50276">MPTPKEVLAMDTSGLQGVADRAGQIADAIVKVAGTLHKTIHDDLAWQGAAARAAEDKADREQTQMRAIATAYDDLSAACAGAARDLQYPIAEIKTIFQHYVVPPVAVADDWSATGIQDPNSEAGVQLSRLPGLVASLRTADAQWSAAIATANDELTRMASTTTLTAIKVADQSFKSMDSRADPDRIRTSAAAFQQLFGRPPTTASDWNTAEALNPNSYTPEFKGVGPEIRVVKITPVPGQGVVRSSQYIEQRDVSDPDPNPLNLNPGARDLGNNRTADPNFDPEHTKVTTYVDYENGIVVMRQNPSVRENNDGSPGEVKVGAPDGKVWQNPDGSVRIQYDAGNPLPPSWMTKPSGLDGHDVTVNGDLVFQPGPNGVQVNGTRTDYPSLEVYQDTPDGRTQTIALDPARSGSSLGPAMNLPFHHDIGVGGAAFGPFTDWNDRYDVPGNPKPSASFGPVTAPPTAPVQRIPAGTA</sequence>
<evidence type="ECO:0000313" key="2">
    <source>
        <dbReference type="EMBL" id="SUA42067.1"/>
    </source>
</evidence>
<proteinExistence type="predicted"/>
<dbReference type="Proteomes" id="UP000255082">
    <property type="component" value="Unassembled WGS sequence"/>
</dbReference>
<name>A0A378WMV3_9NOCA</name>
<feature type="region of interest" description="Disordered" evidence="1">
    <location>
        <begin position="250"/>
        <end position="285"/>
    </location>
</feature>
<gene>
    <name evidence="2" type="ORF">NCTC13184_01415</name>
</gene>
<reference evidence="2 3" key="1">
    <citation type="submission" date="2018-06" db="EMBL/GenBank/DDBJ databases">
        <authorList>
            <consortium name="Pathogen Informatics"/>
            <person name="Doyle S."/>
        </authorList>
    </citation>
    <scope>NUCLEOTIDE SEQUENCE [LARGE SCALE GENOMIC DNA]</scope>
    <source>
        <strain evidence="2 3">NCTC13184</strain>
    </source>
</reference>
<feature type="region of interest" description="Disordered" evidence="1">
    <location>
        <begin position="442"/>
        <end position="473"/>
    </location>
</feature>
<evidence type="ECO:0000256" key="1">
    <source>
        <dbReference type="SAM" id="MobiDB-lite"/>
    </source>
</evidence>
<dbReference type="EMBL" id="UGRU01000001">
    <property type="protein sequence ID" value="SUA42067.1"/>
    <property type="molecule type" value="Genomic_DNA"/>
</dbReference>
<dbReference type="InterPro" id="IPR036689">
    <property type="entry name" value="ESAT-6-like_sf"/>
</dbReference>
<dbReference type="SUPFAM" id="SSF140453">
    <property type="entry name" value="EsxAB dimer-like"/>
    <property type="match status" value="1"/>
</dbReference>
<accession>A0A378WMV3</accession>
<dbReference type="OrthoDB" id="4509678at2"/>
<evidence type="ECO:0000313" key="3">
    <source>
        <dbReference type="Proteomes" id="UP000255082"/>
    </source>
</evidence>
<organism evidence="2 3">
    <name type="scientific">Nocardia africana</name>
    <dbReference type="NCBI Taxonomy" id="134964"/>
    <lineage>
        <taxon>Bacteria</taxon>
        <taxon>Bacillati</taxon>
        <taxon>Actinomycetota</taxon>
        <taxon>Actinomycetes</taxon>
        <taxon>Mycobacteriales</taxon>
        <taxon>Nocardiaceae</taxon>
        <taxon>Nocardia</taxon>
    </lineage>
</organism>
<dbReference type="AlphaFoldDB" id="A0A378WMV3"/>